<dbReference type="GO" id="GO:0006396">
    <property type="term" value="P:RNA processing"/>
    <property type="evidence" value="ECO:0007669"/>
    <property type="project" value="InterPro"/>
</dbReference>
<dbReference type="GO" id="GO:0008251">
    <property type="term" value="F:tRNA-specific adenosine deaminase activity"/>
    <property type="evidence" value="ECO:0007669"/>
    <property type="project" value="TreeGrafter"/>
</dbReference>
<dbReference type="GO" id="GO:0006382">
    <property type="term" value="P:adenosine to inosine editing"/>
    <property type="evidence" value="ECO:0007669"/>
    <property type="project" value="TreeGrafter"/>
</dbReference>
<keyword evidence="3" id="KW-0677">Repeat</keyword>
<dbReference type="EC" id="3.5.4.37" evidence="9"/>
<dbReference type="SMART" id="SM00358">
    <property type="entry name" value="DSRM"/>
    <property type="match status" value="1"/>
</dbReference>
<keyword evidence="4 5" id="KW-0694">RNA-binding</keyword>
<dbReference type="SUPFAM" id="SSF54768">
    <property type="entry name" value="dsRNA-binding domain-like"/>
    <property type="match status" value="1"/>
</dbReference>
<dbReference type="InterPro" id="IPR002466">
    <property type="entry name" value="A_deamin"/>
</dbReference>
<evidence type="ECO:0000256" key="5">
    <source>
        <dbReference type="PROSITE-ProRule" id="PRU00266"/>
    </source>
</evidence>
<reference evidence="9" key="1">
    <citation type="submission" date="2020-08" db="EMBL/GenBank/DDBJ databases">
        <title>Double-stranded RNA-specific adenosine deaminase in the earthworm, Perionyx excavatus.</title>
        <authorList>
            <person name="Yoon Y.B."/>
            <person name="Park B.J."/>
            <person name="Cho S.J."/>
            <person name="Park S.C."/>
        </authorList>
    </citation>
    <scope>NUCLEOTIDE SEQUENCE</scope>
</reference>
<dbReference type="Pfam" id="PF02137">
    <property type="entry name" value="A_deamin"/>
    <property type="match status" value="1"/>
</dbReference>
<dbReference type="AlphaFoldDB" id="A0A7L9DJ52"/>
<feature type="domain" description="DRBM" evidence="7">
    <location>
        <begin position="385"/>
        <end position="453"/>
    </location>
</feature>
<feature type="region of interest" description="Disordered" evidence="6">
    <location>
        <begin position="165"/>
        <end position="198"/>
    </location>
</feature>
<evidence type="ECO:0000256" key="6">
    <source>
        <dbReference type="SAM" id="MobiDB-lite"/>
    </source>
</evidence>
<evidence type="ECO:0000256" key="3">
    <source>
        <dbReference type="ARBA" id="ARBA00022737"/>
    </source>
</evidence>
<comment type="subcellular location">
    <subcellularLocation>
        <location evidence="1">Cytoplasm</location>
    </subcellularLocation>
</comment>
<dbReference type="PANTHER" id="PTHR10910:SF107">
    <property type="entry name" value="DOUBLE-STRANDED RNA-SPECIFIC ADENOSINE DEAMINASE"/>
    <property type="match status" value="1"/>
</dbReference>
<dbReference type="PROSITE" id="PS50141">
    <property type="entry name" value="A_DEAMIN_EDITASE"/>
    <property type="match status" value="1"/>
</dbReference>
<dbReference type="PROSITE" id="PS50137">
    <property type="entry name" value="DS_RBD"/>
    <property type="match status" value="1"/>
</dbReference>
<proteinExistence type="evidence at transcript level"/>
<evidence type="ECO:0000259" key="7">
    <source>
        <dbReference type="PROSITE" id="PS50137"/>
    </source>
</evidence>
<organism evidence="9">
    <name type="scientific">Perionyx excavatus</name>
    <name type="common">compost worm</name>
    <dbReference type="NCBI Taxonomy" id="168854"/>
    <lineage>
        <taxon>Eukaryota</taxon>
        <taxon>Metazoa</taxon>
        <taxon>Spiralia</taxon>
        <taxon>Lophotrochozoa</taxon>
        <taxon>Annelida</taxon>
        <taxon>Clitellata</taxon>
        <taxon>Oligochaeta</taxon>
        <taxon>Crassiclitellata</taxon>
        <taxon>Megascolecida</taxon>
        <taxon>Megascolecidae</taxon>
        <taxon>Perionyx</taxon>
    </lineage>
</organism>
<evidence type="ECO:0000256" key="4">
    <source>
        <dbReference type="ARBA" id="ARBA00022884"/>
    </source>
</evidence>
<evidence type="ECO:0000256" key="1">
    <source>
        <dbReference type="ARBA" id="ARBA00004496"/>
    </source>
</evidence>
<feature type="domain" description="A to I editase" evidence="8">
    <location>
        <begin position="521"/>
        <end position="856"/>
    </location>
</feature>
<dbReference type="EMBL" id="MT905407">
    <property type="protein sequence ID" value="QOJ54019.1"/>
    <property type="molecule type" value="mRNA"/>
</dbReference>
<dbReference type="SMART" id="SM00552">
    <property type="entry name" value="ADEAMc"/>
    <property type="match status" value="1"/>
</dbReference>
<protein>
    <submittedName>
        <fullName evidence="9">Double-stranded RNA adenosine deaminase</fullName>
        <ecNumber evidence="9">3.5.4.37</ecNumber>
    </submittedName>
</protein>
<dbReference type="GO" id="GO:0005737">
    <property type="term" value="C:cytoplasm"/>
    <property type="evidence" value="ECO:0007669"/>
    <property type="project" value="UniProtKB-SubCell"/>
</dbReference>
<sequence length="857" mass="94010">MLGTITGSTSDTIQDSVPYFMKRETLDSDRMEHDLNCEAFDDADELSRNDLKSRDGQTASDIMHEDDSIVQIGHDPTVSTYESSNRTESLGNSMDLWLSFSRGRGRGRSRQISSNIENQRVGQTMQQNTVTGLPSRFVDGQGFINKDLNESSSFQSGSVGIASNVRSSELRESSGVTSDQSRFPAPLRSSDVKESNEFKIPPSPKQLIRSNPLFGVNAVSSSLKDIGTSEHIRSGESFSHSFAGEKLPVHLDSLSRTSDLHLSNSYVKSEPDAPQNLLQNYGELGYSSLPAGLNLLSVSGDVQKISMSGKETAGSSVQSVAAYSNPFAASLGLTDYNMEPVCRSLNENDLKVNKSRQISYAGDSVSSDEPLTSLTNESFAALNKNSVSALMEYGQSRKLEVQIQCIDCYGPPHKPKFKMAVCIGKRWFPAVECANKKDGKSKAADIALRTLLAEGSYQPPTSLMFEMVVGPNATFFDKIASLAHQKFNGLAATVVESMVGKKVLAALVMKTSPDDVGRVISLGLGNRCITGTFMSLEGQTVNDSHAEIITRRGFIRFLYQQLLSYSSNQTDTIFEPSKIKLKVKENITFHLYISTAPCGDGSLFSPRDAAASVEAESSDALHQPIFSSKVQGLLRTKMEGGEGTIPLEDKNVSQTWDGILRGERLRTMSCSDKVCRWNILGLQGALLSHFIEPIYFSSLTLGFLFDHGHLSRAVCCRLSHGDPDISGQLPPGYRINHPQLGRVTVTDPQRETQKTKELSLNWTYGDSDIELTDGTKGLCTSNKNGQTSQVAKCQLFQSFKTVCTAFQRSDLQSFNSYKEAKESANDFQMAKKLMKDKFKACGYGTWLSKPVEEEMFS</sequence>
<dbReference type="GO" id="GO:0003725">
    <property type="term" value="F:double-stranded RNA binding"/>
    <property type="evidence" value="ECO:0007669"/>
    <property type="project" value="TreeGrafter"/>
</dbReference>
<evidence type="ECO:0000313" key="9">
    <source>
        <dbReference type="EMBL" id="QOJ54019.1"/>
    </source>
</evidence>
<dbReference type="GO" id="GO:0005730">
    <property type="term" value="C:nucleolus"/>
    <property type="evidence" value="ECO:0007669"/>
    <property type="project" value="TreeGrafter"/>
</dbReference>
<evidence type="ECO:0000259" key="8">
    <source>
        <dbReference type="PROSITE" id="PS50141"/>
    </source>
</evidence>
<dbReference type="CDD" id="cd19902">
    <property type="entry name" value="DSRM_DRADA"/>
    <property type="match status" value="1"/>
</dbReference>
<keyword evidence="2" id="KW-0963">Cytoplasm</keyword>
<dbReference type="InterPro" id="IPR014720">
    <property type="entry name" value="dsRBD_dom"/>
</dbReference>
<dbReference type="FunFam" id="3.30.160.20:FF:000005">
    <property type="entry name" value="Putative double-stranded RNA-specific adenosine deaminase"/>
    <property type="match status" value="1"/>
</dbReference>
<evidence type="ECO:0000256" key="2">
    <source>
        <dbReference type="ARBA" id="ARBA00022490"/>
    </source>
</evidence>
<keyword evidence="9" id="KW-0378">Hydrolase</keyword>
<dbReference type="Gene3D" id="3.30.160.20">
    <property type="match status" value="1"/>
</dbReference>
<dbReference type="Pfam" id="PF00035">
    <property type="entry name" value="dsrm"/>
    <property type="match status" value="1"/>
</dbReference>
<name>A0A7L9DJ52_9ANNE</name>
<accession>A0A7L9DJ52</accession>
<dbReference type="PANTHER" id="PTHR10910">
    <property type="entry name" value="EUKARYOTE SPECIFIC DSRNA BINDING PROTEIN"/>
    <property type="match status" value="1"/>
</dbReference>
<dbReference type="GO" id="GO:0003726">
    <property type="term" value="F:double-stranded RNA adenosine deaminase activity"/>
    <property type="evidence" value="ECO:0007669"/>
    <property type="project" value="UniProtKB-EC"/>
</dbReference>